<evidence type="ECO:0000313" key="1">
    <source>
        <dbReference type="EMBL" id="MPC42829.1"/>
    </source>
</evidence>
<reference evidence="1 2" key="1">
    <citation type="submission" date="2019-05" db="EMBL/GenBank/DDBJ databases">
        <title>Another draft genome of Portunus trituberculatus and its Hox gene families provides insights of decapod evolution.</title>
        <authorList>
            <person name="Jeong J.-H."/>
            <person name="Song I."/>
            <person name="Kim S."/>
            <person name="Choi T."/>
            <person name="Kim D."/>
            <person name="Ryu S."/>
            <person name="Kim W."/>
        </authorList>
    </citation>
    <scope>NUCLEOTIDE SEQUENCE [LARGE SCALE GENOMIC DNA]</scope>
    <source>
        <tissue evidence="1">Muscle</tissue>
    </source>
</reference>
<sequence length="108" mass="11892">MCLAYWPMALCDGFYESDFCDLKRDGDMYNYAKSQTYPTPPAQHRAPRVLCDAACNMDHGVRVLVKGAQFITPAHPSSDAPQNPGQIDGCAQNTTSQTLKFSFSAKLP</sequence>
<accession>A0A5B7FC47</accession>
<gene>
    <name evidence="1" type="ORF">E2C01_036460</name>
</gene>
<comment type="caution">
    <text evidence="1">The sequence shown here is derived from an EMBL/GenBank/DDBJ whole genome shotgun (WGS) entry which is preliminary data.</text>
</comment>
<name>A0A5B7FC47_PORTR</name>
<dbReference type="EMBL" id="VSRR010005585">
    <property type="protein sequence ID" value="MPC42829.1"/>
    <property type="molecule type" value="Genomic_DNA"/>
</dbReference>
<dbReference type="AlphaFoldDB" id="A0A5B7FC47"/>
<evidence type="ECO:0000313" key="2">
    <source>
        <dbReference type="Proteomes" id="UP000324222"/>
    </source>
</evidence>
<proteinExistence type="predicted"/>
<keyword evidence="2" id="KW-1185">Reference proteome</keyword>
<dbReference type="Proteomes" id="UP000324222">
    <property type="component" value="Unassembled WGS sequence"/>
</dbReference>
<organism evidence="1 2">
    <name type="scientific">Portunus trituberculatus</name>
    <name type="common">Swimming crab</name>
    <name type="synonym">Neptunus trituberculatus</name>
    <dbReference type="NCBI Taxonomy" id="210409"/>
    <lineage>
        <taxon>Eukaryota</taxon>
        <taxon>Metazoa</taxon>
        <taxon>Ecdysozoa</taxon>
        <taxon>Arthropoda</taxon>
        <taxon>Crustacea</taxon>
        <taxon>Multicrustacea</taxon>
        <taxon>Malacostraca</taxon>
        <taxon>Eumalacostraca</taxon>
        <taxon>Eucarida</taxon>
        <taxon>Decapoda</taxon>
        <taxon>Pleocyemata</taxon>
        <taxon>Brachyura</taxon>
        <taxon>Eubrachyura</taxon>
        <taxon>Portunoidea</taxon>
        <taxon>Portunidae</taxon>
        <taxon>Portuninae</taxon>
        <taxon>Portunus</taxon>
    </lineage>
</organism>
<protein>
    <submittedName>
        <fullName evidence="1">Uncharacterized protein</fullName>
    </submittedName>
</protein>